<evidence type="ECO:0000313" key="2">
    <source>
        <dbReference type="Proteomes" id="UP000197019"/>
    </source>
</evidence>
<evidence type="ECO:0000313" key="1">
    <source>
        <dbReference type="EMBL" id="ASF44899.1"/>
    </source>
</evidence>
<name>A0A1Z4BUL5_9GAMM</name>
<reference evidence="1 2" key="1">
    <citation type="submission" date="2017-06" db="EMBL/GenBank/DDBJ databases">
        <title>Genome Sequencing of the methanotroph Methylovulum psychrotolerants str. HV10-M2 isolated from a high-altitude environment.</title>
        <authorList>
            <person name="Mateos-Rivera A."/>
        </authorList>
    </citation>
    <scope>NUCLEOTIDE SEQUENCE [LARGE SCALE GENOMIC DNA]</scope>
    <source>
        <strain evidence="1 2">HV10_M2</strain>
    </source>
</reference>
<organism evidence="1 2">
    <name type="scientific">Methylovulum psychrotolerans</name>
    <dbReference type="NCBI Taxonomy" id="1704499"/>
    <lineage>
        <taxon>Bacteria</taxon>
        <taxon>Pseudomonadati</taxon>
        <taxon>Pseudomonadota</taxon>
        <taxon>Gammaproteobacteria</taxon>
        <taxon>Methylococcales</taxon>
        <taxon>Methylococcaceae</taxon>
        <taxon>Methylovulum</taxon>
    </lineage>
</organism>
<dbReference type="Proteomes" id="UP000197019">
    <property type="component" value="Chromosome"/>
</dbReference>
<accession>A0A1Z4BUL5</accession>
<proteinExistence type="predicted"/>
<dbReference type="AlphaFoldDB" id="A0A1Z4BUL5"/>
<sequence>MALNSFATERFFYKNNCRLSISYTKKLKTCKVGNPFSRHKTRLEARVTLFVCHWQFRPLKSPNIASIL</sequence>
<protein>
    <submittedName>
        <fullName evidence="1">Uncharacterized protein</fullName>
    </submittedName>
</protein>
<dbReference type="KEGG" id="mpsy:CEK71_01800"/>
<gene>
    <name evidence="1" type="ORF">CEK71_01800</name>
</gene>
<dbReference type="EMBL" id="CP022129">
    <property type="protein sequence ID" value="ASF44899.1"/>
    <property type="molecule type" value="Genomic_DNA"/>
</dbReference>
<keyword evidence="2" id="KW-1185">Reference proteome</keyword>